<dbReference type="EMBL" id="CCFA01002504">
    <property type="protein sequence ID" value="CDW97864.1"/>
    <property type="molecule type" value="Genomic_DNA"/>
</dbReference>
<reference evidence="2" key="1">
    <citation type="submission" date="2014-06" db="EMBL/GenBank/DDBJ databases">
        <authorList>
            <person name="Berkman P.J."/>
        </authorList>
    </citation>
    <scope>NUCLEOTIDE SEQUENCE [LARGE SCALE GENOMIC DNA]</scope>
</reference>
<evidence type="ECO:0000313" key="1">
    <source>
        <dbReference type="EMBL" id="CDW97864.1"/>
    </source>
</evidence>
<protein>
    <submittedName>
        <fullName evidence="1">Uncharacterized protein</fullName>
    </submittedName>
</protein>
<dbReference type="Proteomes" id="UP000242770">
    <property type="component" value="Unassembled WGS sequence"/>
</dbReference>
<keyword evidence="2" id="KW-1185">Reference proteome</keyword>
<proteinExistence type="predicted"/>
<accession>A0A0F7S900</accession>
<name>A0A0F7S900_9BASI</name>
<evidence type="ECO:0000313" key="2">
    <source>
        <dbReference type="Proteomes" id="UP000242770"/>
    </source>
</evidence>
<organism evidence="1 2">
    <name type="scientific">Sporisorium scitamineum</name>
    <dbReference type="NCBI Taxonomy" id="49012"/>
    <lineage>
        <taxon>Eukaryota</taxon>
        <taxon>Fungi</taxon>
        <taxon>Dikarya</taxon>
        <taxon>Basidiomycota</taxon>
        <taxon>Ustilaginomycotina</taxon>
        <taxon>Ustilaginomycetes</taxon>
        <taxon>Ustilaginales</taxon>
        <taxon>Ustilaginaceae</taxon>
        <taxon>Sporisorium</taxon>
    </lineage>
</organism>
<gene>
    <name evidence="1" type="primary">SSCI41910.1</name>
</gene>
<sequence length="55" mass="5641">MSILADFAAVQLSVTAAASKPPSLLLLLLLLLNRGGIAIPKARRGLGGGEDREQG</sequence>
<dbReference type="AlphaFoldDB" id="A0A0F7S900"/>